<protein>
    <submittedName>
        <fullName evidence="1">Uncharacterized protein</fullName>
    </submittedName>
</protein>
<gene>
    <name evidence="1" type="ORF">NCTC13294_00489</name>
</gene>
<organism evidence="1 2">
    <name type="scientific">Cardiobacterium valvarum</name>
    <dbReference type="NCBI Taxonomy" id="194702"/>
    <lineage>
        <taxon>Bacteria</taxon>
        <taxon>Pseudomonadati</taxon>
        <taxon>Pseudomonadota</taxon>
        <taxon>Gammaproteobacteria</taxon>
        <taxon>Cardiobacteriales</taxon>
        <taxon>Cardiobacteriaceae</taxon>
        <taxon>Cardiobacterium</taxon>
    </lineage>
</organism>
<evidence type="ECO:0000313" key="1">
    <source>
        <dbReference type="EMBL" id="SUX19343.1"/>
    </source>
</evidence>
<reference evidence="1 2" key="1">
    <citation type="submission" date="2018-06" db="EMBL/GenBank/DDBJ databases">
        <authorList>
            <consortium name="Pathogen Informatics"/>
            <person name="Doyle S."/>
        </authorList>
    </citation>
    <scope>NUCLEOTIDE SEQUENCE [LARGE SCALE GENOMIC DNA]</scope>
    <source>
        <strain evidence="1 2">NCTC13294</strain>
    </source>
</reference>
<keyword evidence="2" id="KW-1185">Reference proteome</keyword>
<proteinExistence type="predicted"/>
<name>A0A381E0S9_9GAMM</name>
<evidence type="ECO:0000313" key="2">
    <source>
        <dbReference type="Proteomes" id="UP000254572"/>
    </source>
</evidence>
<dbReference type="Proteomes" id="UP000254572">
    <property type="component" value="Unassembled WGS sequence"/>
</dbReference>
<dbReference type="EMBL" id="UFUW01000001">
    <property type="protein sequence ID" value="SUX19343.1"/>
    <property type="molecule type" value="Genomic_DNA"/>
</dbReference>
<sequence length="160" mass="18014">MQTYDDYTAYLNARLARYTRQQSATFARRVARALAAVLPDPTFATEDPYLRPHLRALYEEISEGNWRPACIGDALNALAEEGGVPDGNILAFHNALEHWYNIHDPASDHRFEAAACADQYMAQADLNISGDPPDDAHWLTHPAINAAFRRLQQWLPPDKP</sequence>
<dbReference type="AlphaFoldDB" id="A0A381E0S9"/>
<dbReference type="RefSeq" id="WP_006985897.1">
    <property type="nucleotide sequence ID" value="NZ_CABMOK010000110.1"/>
</dbReference>
<accession>A0A381E0S9</accession>